<protein>
    <submittedName>
        <fullName evidence="2">PIR Superfamily Protein</fullName>
    </submittedName>
</protein>
<accession>A0A1A8WSK2</accession>
<feature type="region of interest" description="Disordered" evidence="1">
    <location>
        <begin position="213"/>
        <end position="232"/>
    </location>
</feature>
<evidence type="ECO:0000313" key="2">
    <source>
        <dbReference type="EMBL" id="SBS94834.1"/>
    </source>
</evidence>
<evidence type="ECO:0000313" key="3">
    <source>
        <dbReference type="Proteomes" id="UP000078560"/>
    </source>
</evidence>
<evidence type="ECO:0000256" key="1">
    <source>
        <dbReference type="SAM" id="MobiDB-lite"/>
    </source>
</evidence>
<organism evidence="2 3">
    <name type="scientific">Plasmodium ovale curtisi</name>
    <dbReference type="NCBI Taxonomy" id="864141"/>
    <lineage>
        <taxon>Eukaryota</taxon>
        <taxon>Sar</taxon>
        <taxon>Alveolata</taxon>
        <taxon>Apicomplexa</taxon>
        <taxon>Aconoidasida</taxon>
        <taxon>Haemosporida</taxon>
        <taxon>Plasmodiidae</taxon>
        <taxon>Plasmodium</taxon>
        <taxon>Plasmodium (Plasmodium)</taxon>
    </lineage>
</organism>
<dbReference type="EMBL" id="FLQU01001890">
    <property type="protein sequence ID" value="SBS94834.1"/>
    <property type="molecule type" value="Genomic_DNA"/>
</dbReference>
<dbReference type="Proteomes" id="UP000078560">
    <property type="component" value="Unassembled WGS sequence"/>
</dbReference>
<dbReference type="InterPro" id="IPR008780">
    <property type="entry name" value="Plasmodium_Vir"/>
</dbReference>
<dbReference type="Pfam" id="PF05795">
    <property type="entry name" value="Plasmodium_Vir"/>
    <property type="match status" value="1"/>
</dbReference>
<reference evidence="3" key="1">
    <citation type="submission" date="2016-05" db="EMBL/GenBank/DDBJ databases">
        <authorList>
            <person name="Naeem Raeece"/>
        </authorList>
    </citation>
    <scope>NUCLEOTIDE SEQUENCE [LARGE SCALE GENOMIC DNA]</scope>
</reference>
<dbReference type="AlphaFoldDB" id="A0A1A8WSK2"/>
<sequence>MSVPFKKYPLETLYNEFNEESNVTTSELCQSFRDKDLEFRGIHKFCNKLVRNLKNILNNKLDNNLVTDPCSYLNYWMSNEIYAIVSSDSVKYNTFISMLSFPWINTYTSSSNKVENCSNPSNIFYSVTDIDQFNNIINYVHNFKFVEKKISSIKPDEKENYCKYIYSFIQQYDEYISICNADKYGNCYKLPKHPSEYNPQNFYNQLKCNELNEPNAESQGDPPLGDKDSPSIDIESSESNSFHILPIFSSLFGALLVSLLTYKLTPVGSFLNKRIFNNRKTQENIYNEMNNIDLEDISEGVNINLDNDPFHITYQQV</sequence>
<gene>
    <name evidence="2" type="ORF">POVCU2_0090950</name>
</gene>
<name>A0A1A8WSK2_PLAOA</name>
<proteinExistence type="predicted"/>